<accession>A0A067SLQ8</accession>
<evidence type="ECO:0000313" key="7">
    <source>
        <dbReference type="Proteomes" id="UP000027222"/>
    </source>
</evidence>
<dbReference type="STRING" id="685588.A0A067SLQ8"/>
<keyword evidence="2 5" id="KW-0812">Transmembrane</keyword>
<protein>
    <recommendedName>
        <fullName evidence="8">UbiA prenyltransferase</fullName>
    </recommendedName>
</protein>
<keyword evidence="4 5" id="KW-0472">Membrane</keyword>
<evidence type="ECO:0000256" key="5">
    <source>
        <dbReference type="SAM" id="Phobius"/>
    </source>
</evidence>
<feature type="transmembrane region" description="Helical" evidence="5">
    <location>
        <begin position="215"/>
        <end position="234"/>
    </location>
</feature>
<evidence type="ECO:0000256" key="2">
    <source>
        <dbReference type="ARBA" id="ARBA00022692"/>
    </source>
</evidence>
<keyword evidence="7" id="KW-1185">Reference proteome</keyword>
<evidence type="ECO:0000256" key="1">
    <source>
        <dbReference type="ARBA" id="ARBA00004141"/>
    </source>
</evidence>
<keyword evidence="3 5" id="KW-1133">Transmembrane helix</keyword>
<dbReference type="GO" id="GO:0016020">
    <property type="term" value="C:membrane"/>
    <property type="evidence" value="ECO:0007669"/>
    <property type="project" value="UniProtKB-SubCell"/>
</dbReference>
<dbReference type="PANTHER" id="PTHR42723">
    <property type="entry name" value="CHLOROPHYLL SYNTHASE"/>
    <property type="match status" value="1"/>
</dbReference>
<dbReference type="Pfam" id="PF01040">
    <property type="entry name" value="UbiA"/>
    <property type="match status" value="1"/>
</dbReference>
<feature type="transmembrane region" description="Helical" evidence="5">
    <location>
        <begin position="51"/>
        <end position="68"/>
    </location>
</feature>
<dbReference type="EMBL" id="KL142391">
    <property type="protein sequence ID" value="KDR71875.1"/>
    <property type="molecule type" value="Genomic_DNA"/>
</dbReference>
<dbReference type="InterPro" id="IPR000537">
    <property type="entry name" value="UbiA_prenyltransferase"/>
</dbReference>
<evidence type="ECO:0008006" key="8">
    <source>
        <dbReference type="Google" id="ProtNLM"/>
    </source>
</evidence>
<comment type="subcellular location">
    <subcellularLocation>
        <location evidence="1">Membrane</location>
        <topology evidence="1">Multi-pass membrane protein</topology>
    </subcellularLocation>
</comment>
<dbReference type="Gene3D" id="1.10.357.140">
    <property type="entry name" value="UbiA prenyltransferase"/>
    <property type="match status" value="1"/>
</dbReference>
<dbReference type="InterPro" id="IPR044878">
    <property type="entry name" value="UbiA_sf"/>
</dbReference>
<gene>
    <name evidence="6" type="ORF">GALMADRAFT_126848</name>
</gene>
<dbReference type="InterPro" id="IPR050475">
    <property type="entry name" value="Prenyltransferase_related"/>
</dbReference>
<dbReference type="AlphaFoldDB" id="A0A067SLQ8"/>
<feature type="transmembrane region" description="Helical" evidence="5">
    <location>
        <begin position="269"/>
        <end position="289"/>
    </location>
</feature>
<reference evidence="7" key="1">
    <citation type="journal article" date="2014" name="Proc. Natl. Acad. Sci. U.S.A.">
        <title>Extensive sampling of basidiomycete genomes demonstrates inadequacy of the white-rot/brown-rot paradigm for wood decay fungi.</title>
        <authorList>
            <person name="Riley R."/>
            <person name="Salamov A.A."/>
            <person name="Brown D.W."/>
            <person name="Nagy L.G."/>
            <person name="Floudas D."/>
            <person name="Held B.W."/>
            <person name="Levasseur A."/>
            <person name="Lombard V."/>
            <person name="Morin E."/>
            <person name="Otillar R."/>
            <person name="Lindquist E.A."/>
            <person name="Sun H."/>
            <person name="LaButti K.M."/>
            <person name="Schmutz J."/>
            <person name="Jabbour D."/>
            <person name="Luo H."/>
            <person name="Baker S.E."/>
            <person name="Pisabarro A.G."/>
            <person name="Walton J.D."/>
            <person name="Blanchette R.A."/>
            <person name="Henrissat B."/>
            <person name="Martin F."/>
            <person name="Cullen D."/>
            <person name="Hibbett D.S."/>
            <person name="Grigoriev I.V."/>
        </authorList>
    </citation>
    <scope>NUCLEOTIDE SEQUENCE [LARGE SCALE GENOMIC DNA]</scope>
    <source>
        <strain evidence="7">CBS 339.88</strain>
    </source>
</reference>
<dbReference type="Proteomes" id="UP000027222">
    <property type="component" value="Unassembled WGS sequence"/>
</dbReference>
<name>A0A067SLQ8_GALM3</name>
<evidence type="ECO:0000256" key="3">
    <source>
        <dbReference type="ARBA" id="ARBA00022989"/>
    </source>
</evidence>
<dbReference type="PANTHER" id="PTHR42723:SF1">
    <property type="entry name" value="CHLOROPHYLL SYNTHASE, CHLOROPLASTIC"/>
    <property type="match status" value="1"/>
</dbReference>
<dbReference type="GO" id="GO:0016765">
    <property type="term" value="F:transferase activity, transferring alkyl or aryl (other than methyl) groups"/>
    <property type="evidence" value="ECO:0007669"/>
    <property type="project" value="InterPro"/>
</dbReference>
<feature type="transmembrane region" description="Helical" evidence="5">
    <location>
        <begin position="125"/>
        <end position="144"/>
    </location>
</feature>
<dbReference type="OrthoDB" id="434972at2759"/>
<evidence type="ECO:0000313" key="6">
    <source>
        <dbReference type="EMBL" id="KDR71875.1"/>
    </source>
</evidence>
<evidence type="ECO:0000256" key="4">
    <source>
        <dbReference type="ARBA" id="ARBA00023136"/>
    </source>
</evidence>
<sequence>MTLNMNTVILAHEFNVFLDFSWRDWSASIIAGSIFSVGAMRSSLLQPTAIFTNYLSLLLWLIPYVYFLNLSNQITGVEEDVINKPDRPIPSGKVTLAGAKVRWVITLAAFLALALMQPSLLPETICWISTVAFLCLSAAGNHWFGKNCVGMTAGTVALLNGSWKAVAPPTAQSERYVVAIAIWVGLLAHIQDLRDIKGDAAVGRKTFPIVFGDERSRWIITFLLLPLAVVVLWVGGILQIAPVTMVGAHIILGWRIMQMKGSQFDHKTYMIYTYIFCLQLALTSCRGLGVKTILEPVFGALKYIAPGDFPC</sequence>
<dbReference type="HOGENOM" id="CLU_063928_1_0_1"/>
<organism evidence="6 7">
    <name type="scientific">Galerina marginata (strain CBS 339.88)</name>
    <dbReference type="NCBI Taxonomy" id="685588"/>
    <lineage>
        <taxon>Eukaryota</taxon>
        <taxon>Fungi</taxon>
        <taxon>Dikarya</taxon>
        <taxon>Basidiomycota</taxon>
        <taxon>Agaricomycotina</taxon>
        <taxon>Agaricomycetes</taxon>
        <taxon>Agaricomycetidae</taxon>
        <taxon>Agaricales</taxon>
        <taxon>Agaricineae</taxon>
        <taxon>Strophariaceae</taxon>
        <taxon>Galerina</taxon>
    </lineage>
</organism>
<proteinExistence type="predicted"/>
<dbReference type="Gene3D" id="1.20.120.1780">
    <property type="entry name" value="UbiA prenyltransferase"/>
    <property type="match status" value="1"/>
</dbReference>